<reference evidence="1 2" key="1">
    <citation type="submission" date="2023-03" db="EMBL/GenBank/DDBJ databases">
        <title>High recombination rates correlate with genetic variation in Cardiocondyla obscurior ants.</title>
        <authorList>
            <person name="Errbii M."/>
        </authorList>
    </citation>
    <scope>NUCLEOTIDE SEQUENCE [LARGE SCALE GENOMIC DNA]</scope>
    <source>
        <strain evidence="1">Alpha-2009</strain>
        <tissue evidence="1">Whole body</tissue>
    </source>
</reference>
<keyword evidence="2" id="KW-1185">Reference proteome</keyword>
<gene>
    <name evidence="1" type="ORF">PUN28_002721</name>
</gene>
<evidence type="ECO:0000313" key="2">
    <source>
        <dbReference type="Proteomes" id="UP001430953"/>
    </source>
</evidence>
<name>A0AAW2GVX4_9HYME</name>
<evidence type="ECO:0000313" key="1">
    <source>
        <dbReference type="EMBL" id="KAL0131379.1"/>
    </source>
</evidence>
<accession>A0AAW2GVX4</accession>
<proteinExistence type="predicted"/>
<sequence>MVRCNSCQGTATDVRGFCPREIRRRPYKITSRFFFTFFLFFKDVFRKSLCTTVKCEGYYTAVYRKILKKKKVIQSFLNASSRFKKRIFLPLAFANFSVLFSYSKRVNKPFSKKKIFLIKNKNSKSSKY</sequence>
<protein>
    <submittedName>
        <fullName evidence="1">Uncharacterized protein</fullName>
    </submittedName>
</protein>
<dbReference type="AlphaFoldDB" id="A0AAW2GVX4"/>
<comment type="caution">
    <text evidence="1">The sequence shown here is derived from an EMBL/GenBank/DDBJ whole genome shotgun (WGS) entry which is preliminary data.</text>
</comment>
<dbReference type="Proteomes" id="UP001430953">
    <property type="component" value="Unassembled WGS sequence"/>
</dbReference>
<organism evidence="1 2">
    <name type="scientific">Cardiocondyla obscurior</name>
    <dbReference type="NCBI Taxonomy" id="286306"/>
    <lineage>
        <taxon>Eukaryota</taxon>
        <taxon>Metazoa</taxon>
        <taxon>Ecdysozoa</taxon>
        <taxon>Arthropoda</taxon>
        <taxon>Hexapoda</taxon>
        <taxon>Insecta</taxon>
        <taxon>Pterygota</taxon>
        <taxon>Neoptera</taxon>
        <taxon>Endopterygota</taxon>
        <taxon>Hymenoptera</taxon>
        <taxon>Apocrita</taxon>
        <taxon>Aculeata</taxon>
        <taxon>Formicoidea</taxon>
        <taxon>Formicidae</taxon>
        <taxon>Myrmicinae</taxon>
        <taxon>Cardiocondyla</taxon>
    </lineage>
</organism>
<dbReference type="EMBL" id="JADYXP020000002">
    <property type="protein sequence ID" value="KAL0131379.1"/>
    <property type="molecule type" value="Genomic_DNA"/>
</dbReference>